<evidence type="ECO:0000256" key="4">
    <source>
        <dbReference type="ARBA" id="ARBA00022490"/>
    </source>
</evidence>
<dbReference type="SUPFAM" id="SSF64153">
    <property type="entry name" value="YjeF N-terminal domain-like"/>
    <property type="match status" value="1"/>
</dbReference>
<dbReference type="PANTHER" id="PTHR13612">
    <property type="entry name" value="ENHANCER OF MRNA-DECAPPING PROTEIN 3"/>
    <property type="match status" value="1"/>
</dbReference>
<dbReference type="EMBL" id="PYFQ01000020">
    <property type="protein sequence ID" value="PSK34648.1"/>
    <property type="molecule type" value="Genomic_DNA"/>
</dbReference>
<dbReference type="VEuPathDB" id="FungiDB:C7M61_005008"/>
<sequence length="499" mass="55590">MTEFLNYEVTLQFKDGKSTRGVISHVDGSLITLGNQNYPNVQIKDLKVNQLPADFGKDLKKKKKKPLEQIDDAIVSASKSTSKNTTRSATPKNREFVQAEWPSSVQDIKSSEEFDFAANLAMFDKASIFADFQKNDKVSVQDRLVGHNKKDNVKPKKPSQNDKFENDEMVIPAGKQDNWNMLGSSTKRLALPLEGSRANSIPSLLARELFSAKPHKFVFSDSSTAPSASPVQLLEIERIANETFAYDQRAMIETTGINLYNLVVKEILGGSVRLSNRKNHNLPPLVLLLIGNGRSSSRAFALGRHLTNHGVRVLAYVINDSDLDEETRRESELFEKFGGKCISAEFAVLLDILNNQLETPVELIIDALQGFEGHLLDMFYSEENLTTLKELSSWVNEPKQRSRVLSLDIPSGIDGGSGTVLETDLLFHSRYVVSLGLPISGLLHAYNNRIIGGGHDEVSHYVVDAGIPNALYNTRAGLRKFDKFWYCAELYLRVGVAEQ</sequence>
<dbReference type="InterPro" id="IPR025762">
    <property type="entry name" value="DFDF"/>
</dbReference>
<dbReference type="PANTHER" id="PTHR13612:SF0">
    <property type="entry name" value="ENHANCER OF MRNA-DECAPPING PROTEIN 3"/>
    <property type="match status" value="1"/>
</dbReference>
<dbReference type="InterPro" id="IPR036652">
    <property type="entry name" value="YjeF_N_dom_sf"/>
</dbReference>
<dbReference type="GO" id="GO:0003729">
    <property type="term" value="F:mRNA binding"/>
    <property type="evidence" value="ECO:0007669"/>
    <property type="project" value="TreeGrafter"/>
</dbReference>
<organism evidence="7 8">
    <name type="scientific">Candidozyma pseudohaemuli</name>
    <dbReference type="NCBI Taxonomy" id="418784"/>
    <lineage>
        <taxon>Eukaryota</taxon>
        <taxon>Fungi</taxon>
        <taxon>Dikarya</taxon>
        <taxon>Ascomycota</taxon>
        <taxon>Saccharomycotina</taxon>
        <taxon>Pichiomycetes</taxon>
        <taxon>Metschnikowiaceae</taxon>
        <taxon>Candidozyma</taxon>
    </lineage>
</organism>
<dbReference type="AlphaFoldDB" id="A0A2P7YFC0"/>
<evidence type="ECO:0000259" key="6">
    <source>
        <dbReference type="PROSITE" id="PS51512"/>
    </source>
</evidence>
<keyword evidence="4" id="KW-0963">Cytoplasm</keyword>
<dbReference type="InterPro" id="IPR019050">
    <property type="entry name" value="FDF_dom"/>
</dbReference>
<dbReference type="GO" id="GO:0031087">
    <property type="term" value="P:deadenylation-independent decapping of nuclear-transcribed mRNA"/>
    <property type="evidence" value="ECO:0007669"/>
    <property type="project" value="TreeGrafter"/>
</dbReference>
<protein>
    <recommendedName>
        <fullName evidence="3">Enhancer of mRNA-decapping protein 3</fullName>
    </recommendedName>
</protein>
<dbReference type="Proteomes" id="UP000241107">
    <property type="component" value="Unassembled WGS sequence"/>
</dbReference>
<name>A0A2P7YFC0_9ASCO</name>
<feature type="domain" description="YjeF N-terminal" evidence="5">
    <location>
        <begin position="233"/>
        <end position="473"/>
    </location>
</feature>
<evidence type="ECO:0000259" key="5">
    <source>
        <dbReference type="PROSITE" id="PS51385"/>
    </source>
</evidence>
<dbReference type="InterPro" id="IPR004443">
    <property type="entry name" value="YjeF_N_dom"/>
</dbReference>
<comment type="subcellular location">
    <subcellularLocation>
        <location evidence="1">Cytoplasm</location>
        <location evidence="1">P-body</location>
    </subcellularLocation>
</comment>
<feature type="domain" description="DFDF" evidence="6">
    <location>
        <begin position="102"/>
        <end position="138"/>
    </location>
</feature>
<dbReference type="Gene3D" id="3.40.50.10260">
    <property type="entry name" value="YjeF N-terminal domain"/>
    <property type="match status" value="1"/>
</dbReference>
<dbReference type="GO" id="GO:0000932">
    <property type="term" value="C:P-body"/>
    <property type="evidence" value="ECO:0007669"/>
    <property type="project" value="UniProtKB-SubCell"/>
</dbReference>
<evidence type="ECO:0000256" key="2">
    <source>
        <dbReference type="ARBA" id="ARBA00006610"/>
    </source>
</evidence>
<dbReference type="SMART" id="SM01199">
    <property type="entry name" value="FDF"/>
    <property type="match status" value="1"/>
</dbReference>
<dbReference type="OrthoDB" id="10030313at2759"/>
<proteinExistence type="inferred from homology"/>
<comment type="similarity">
    <text evidence="2">Belongs to the EDC3 family.</text>
</comment>
<evidence type="ECO:0000256" key="3">
    <source>
        <dbReference type="ARBA" id="ARBA00015797"/>
    </source>
</evidence>
<dbReference type="Pfam" id="PF03853">
    <property type="entry name" value="YjeF_N"/>
    <property type="match status" value="1"/>
</dbReference>
<reference evidence="7 8" key="1">
    <citation type="submission" date="2018-03" db="EMBL/GenBank/DDBJ databases">
        <title>Candida pseudohaemulonii genome assembly and annotation.</title>
        <authorList>
            <person name="Munoz J.F."/>
            <person name="Gade L.G."/>
            <person name="Chow N.A."/>
            <person name="Litvintseva A.P."/>
            <person name="Loparev V.N."/>
            <person name="Cuomo C.A."/>
        </authorList>
    </citation>
    <scope>NUCLEOTIDE SEQUENCE [LARGE SCALE GENOMIC DNA]</scope>
    <source>
        <strain evidence="7 8">B12108</strain>
    </source>
</reference>
<keyword evidence="8" id="KW-1185">Reference proteome</keyword>
<dbReference type="PROSITE" id="PS51385">
    <property type="entry name" value="YJEF_N"/>
    <property type="match status" value="1"/>
</dbReference>
<evidence type="ECO:0000313" key="8">
    <source>
        <dbReference type="Proteomes" id="UP000241107"/>
    </source>
</evidence>
<evidence type="ECO:0000256" key="1">
    <source>
        <dbReference type="ARBA" id="ARBA00004201"/>
    </source>
</evidence>
<dbReference type="STRING" id="418784.A0A2P7YFC0"/>
<dbReference type="RefSeq" id="XP_024711538.1">
    <property type="nucleotide sequence ID" value="XM_024860320.1"/>
</dbReference>
<dbReference type="Pfam" id="PF09532">
    <property type="entry name" value="FDF"/>
    <property type="match status" value="1"/>
</dbReference>
<accession>A0A2P7YFC0</accession>
<dbReference type="PROSITE" id="PS51512">
    <property type="entry name" value="DFDF"/>
    <property type="match status" value="1"/>
</dbReference>
<evidence type="ECO:0000313" key="7">
    <source>
        <dbReference type="EMBL" id="PSK34648.1"/>
    </source>
</evidence>
<comment type="caution">
    <text evidence="7">The sequence shown here is derived from an EMBL/GenBank/DDBJ whole genome shotgun (WGS) entry which is preliminary data.</text>
</comment>
<gene>
    <name evidence="7" type="ORF">C7M61_005008</name>
</gene>
<dbReference type="GO" id="GO:0033962">
    <property type="term" value="P:P-body assembly"/>
    <property type="evidence" value="ECO:0007669"/>
    <property type="project" value="TreeGrafter"/>
</dbReference>
<dbReference type="GeneID" id="36568395"/>